<sequence length="50" mass="5762">MCICPVPLTWKGSLCVEKNQSHPYRKVLFPTYNSVCMPVYNVLCVFASYM</sequence>
<name>A0A0E9TUQ9_ANGAN</name>
<reference evidence="1" key="1">
    <citation type="submission" date="2014-11" db="EMBL/GenBank/DDBJ databases">
        <authorList>
            <person name="Amaro Gonzalez C."/>
        </authorList>
    </citation>
    <scope>NUCLEOTIDE SEQUENCE</scope>
</reference>
<organism evidence="1">
    <name type="scientific">Anguilla anguilla</name>
    <name type="common">European freshwater eel</name>
    <name type="synonym">Muraena anguilla</name>
    <dbReference type="NCBI Taxonomy" id="7936"/>
    <lineage>
        <taxon>Eukaryota</taxon>
        <taxon>Metazoa</taxon>
        <taxon>Chordata</taxon>
        <taxon>Craniata</taxon>
        <taxon>Vertebrata</taxon>
        <taxon>Euteleostomi</taxon>
        <taxon>Actinopterygii</taxon>
        <taxon>Neopterygii</taxon>
        <taxon>Teleostei</taxon>
        <taxon>Anguilliformes</taxon>
        <taxon>Anguillidae</taxon>
        <taxon>Anguilla</taxon>
    </lineage>
</organism>
<proteinExistence type="predicted"/>
<evidence type="ECO:0000313" key="1">
    <source>
        <dbReference type="EMBL" id="JAH57276.1"/>
    </source>
</evidence>
<dbReference type="AlphaFoldDB" id="A0A0E9TUQ9"/>
<reference evidence="1" key="2">
    <citation type="journal article" date="2015" name="Fish Shellfish Immunol.">
        <title>Early steps in the European eel (Anguilla anguilla)-Vibrio vulnificus interaction in the gills: Role of the RtxA13 toxin.</title>
        <authorList>
            <person name="Callol A."/>
            <person name="Pajuelo D."/>
            <person name="Ebbesson L."/>
            <person name="Teles M."/>
            <person name="MacKenzie S."/>
            <person name="Amaro C."/>
        </authorList>
    </citation>
    <scope>NUCLEOTIDE SEQUENCE</scope>
</reference>
<protein>
    <submittedName>
        <fullName evidence="1">Uncharacterized protein</fullName>
    </submittedName>
</protein>
<accession>A0A0E9TUQ9</accession>
<dbReference type="EMBL" id="GBXM01051301">
    <property type="protein sequence ID" value="JAH57276.1"/>
    <property type="molecule type" value="Transcribed_RNA"/>
</dbReference>